<dbReference type="Gene3D" id="3.40.1090.10">
    <property type="entry name" value="Cytosolic phospholipase A2 catalytic domain"/>
    <property type="match status" value="1"/>
</dbReference>
<evidence type="ECO:0000256" key="3">
    <source>
        <dbReference type="ARBA" id="ARBA00023043"/>
    </source>
</evidence>
<feature type="short sequence motif" description="DGA/G" evidence="5">
    <location>
        <begin position="355"/>
        <end position="357"/>
    </location>
</feature>
<keyword evidence="4 5" id="KW-0443">Lipid metabolism</keyword>
<dbReference type="AlphaFoldDB" id="A0AAF3J3L1"/>
<dbReference type="WBParaSite" id="MBELARI_LOCUS14074">
    <property type="protein sequence ID" value="MBELARI_LOCUS14074"/>
    <property type="gene ID" value="MBELARI_LOCUS14074"/>
</dbReference>
<sequence>MRVEFKKVVSAYSLRAFFITKFASFQRIRSERLKLAVRLPKSIAPVRPRFRLVSKASDISLKEILSRDAAGEILERFCKDQNFLKQTDDEGNTMLHLVIKLNARRCARLICTLNACDEPWLSRNSHGETPIQMNEQSEIADDLRILTSNFDIERESKFWMSDLNEELIEERLRDSNSTKEILVALDGGGIKGAAEIMALRELSLRLSSTSPSITSLFKSFDWIGGTSVGAVIAAFSAPRHHENGSQSPDTNLGSFLAETRATFHPKLKKPSFRGELLHKSLREHVGTSRLGDIEAKFVCTSVDGAMIPPRLLVFRNFPIEVQTDEDHREVEIVDALMASTASPLLLPVSPLGLSDGGVLAKNPSLVLLTEYHRFYAKAVRHPTPSLFLSLGTGYNEARRTSGIHFGDLPKNRVFFDWHFMRTTKNLFDVFVSQSTSGDTACLDQAAAWCLATRSPYFRINPPNINRLSLTCTDAEKVADFLWGVMVYLRTTARHDLDQLASFIKRLKS</sequence>
<dbReference type="PANTHER" id="PTHR24139">
    <property type="entry name" value="CALCIUM-INDEPENDENT PHOSPHOLIPASE A2"/>
    <property type="match status" value="1"/>
</dbReference>
<feature type="active site" description="Nucleophile" evidence="5">
    <location>
        <position position="227"/>
    </location>
</feature>
<keyword evidence="2 5" id="KW-0378">Hydrolase</keyword>
<dbReference type="PROSITE" id="PS51635">
    <property type="entry name" value="PNPLA"/>
    <property type="match status" value="1"/>
</dbReference>
<name>A0AAF3J3L1_9BILA</name>
<dbReference type="GO" id="GO:2000304">
    <property type="term" value="P:positive regulation of ceramide biosynthetic process"/>
    <property type="evidence" value="ECO:0007669"/>
    <property type="project" value="TreeGrafter"/>
</dbReference>
<feature type="active site" description="Proton acceptor" evidence="5">
    <location>
        <position position="355"/>
    </location>
</feature>
<evidence type="ECO:0000256" key="1">
    <source>
        <dbReference type="ARBA" id="ARBA00022737"/>
    </source>
</evidence>
<dbReference type="GO" id="GO:0047499">
    <property type="term" value="F:calcium-independent phospholipase A2 activity"/>
    <property type="evidence" value="ECO:0007669"/>
    <property type="project" value="InterPro"/>
</dbReference>
<dbReference type="PANTHER" id="PTHR24139:SF34">
    <property type="entry name" value="85_88 KDA CALCIUM-INDEPENDENT PHOSPHOLIPASE A2"/>
    <property type="match status" value="1"/>
</dbReference>
<proteinExistence type="predicted"/>
<evidence type="ECO:0000259" key="6">
    <source>
        <dbReference type="PROSITE" id="PS51635"/>
    </source>
</evidence>
<feature type="domain" description="PNPLA" evidence="6">
    <location>
        <begin position="183"/>
        <end position="368"/>
    </location>
</feature>
<dbReference type="Proteomes" id="UP000887575">
    <property type="component" value="Unassembled WGS sequence"/>
</dbReference>
<dbReference type="InterPro" id="IPR016035">
    <property type="entry name" value="Acyl_Trfase/lysoPLipase"/>
</dbReference>
<dbReference type="SUPFAM" id="SSF52151">
    <property type="entry name" value="FabD/lysophospholipase-like"/>
    <property type="match status" value="1"/>
</dbReference>
<evidence type="ECO:0000256" key="2">
    <source>
        <dbReference type="ARBA" id="ARBA00022801"/>
    </source>
</evidence>
<evidence type="ECO:0000256" key="5">
    <source>
        <dbReference type="PROSITE-ProRule" id="PRU01161"/>
    </source>
</evidence>
<protein>
    <recommendedName>
        <fullName evidence="6">PNPLA domain-containing protein</fullName>
    </recommendedName>
</protein>
<keyword evidence="7" id="KW-1185">Reference proteome</keyword>
<dbReference type="GO" id="GO:0052816">
    <property type="term" value="F:long-chain fatty acyl-CoA hydrolase activity"/>
    <property type="evidence" value="ECO:0007669"/>
    <property type="project" value="TreeGrafter"/>
</dbReference>
<dbReference type="InterPro" id="IPR002641">
    <property type="entry name" value="PNPLA_dom"/>
</dbReference>
<dbReference type="GO" id="GO:0016042">
    <property type="term" value="P:lipid catabolic process"/>
    <property type="evidence" value="ECO:0007669"/>
    <property type="project" value="UniProtKB-UniRule"/>
</dbReference>
<feature type="short sequence motif" description="GXSXG" evidence="5">
    <location>
        <begin position="225"/>
        <end position="229"/>
    </location>
</feature>
<evidence type="ECO:0000256" key="4">
    <source>
        <dbReference type="ARBA" id="ARBA00023098"/>
    </source>
</evidence>
<evidence type="ECO:0000313" key="8">
    <source>
        <dbReference type="WBParaSite" id="MBELARI_LOCUS14074"/>
    </source>
</evidence>
<keyword evidence="5" id="KW-0442">Lipid degradation</keyword>
<reference evidence="8" key="1">
    <citation type="submission" date="2024-02" db="UniProtKB">
        <authorList>
            <consortium name="WormBaseParasite"/>
        </authorList>
    </citation>
    <scope>IDENTIFICATION</scope>
</reference>
<accession>A0AAF3J3L1</accession>
<organism evidence="7 8">
    <name type="scientific">Mesorhabditis belari</name>
    <dbReference type="NCBI Taxonomy" id="2138241"/>
    <lineage>
        <taxon>Eukaryota</taxon>
        <taxon>Metazoa</taxon>
        <taxon>Ecdysozoa</taxon>
        <taxon>Nematoda</taxon>
        <taxon>Chromadorea</taxon>
        <taxon>Rhabditida</taxon>
        <taxon>Rhabditina</taxon>
        <taxon>Rhabditomorpha</taxon>
        <taxon>Rhabditoidea</taxon>
        <taxon>Rhabditidae</taxon>
        <taxon>Mesorhabditinae</taxon>
        <taxon>Mesorhabditis</taxon>
    </lineage>
</organism>
<dbReference type="InterPro" id="IPR047148">
    <property type="entry name" value="PLPL9"/>
</dbReference>
<keyword evidence="1" id="KW-0677">Repeat</keyword>
<keyword evidence="3" id="KW-0040">ANK repeat</keyword>
<dbReference type="GO" id="GO:0005739">
    <property type="term" value="C:mitochondrion"/>
    <property type="evidence" value="ECO:0007669"/>
    <property type="project" value="TreeGrafter"/>
</dbReference>
<evidence type="ECO:0000313" key="7">
    <source>
        <dbReference type="Proteomes" id="UP000887575"/>
    </source>
</evidence>
<dbReference type="Pfam" id="PF01734">
    <property type="entry name" value="Patatin"/>
    <property type="match status" value="1"/>
</dbReference>
<feature type="short sequence motif" description="GXGXXG" evidence="5">
    <location>
        <begin position="187"/>
        <end position="192"/>
    </location>
</feature>